<dbReference type="PANTHER" id="PTHR30203">
    <property type="entry name" value="OUTER MEMBRANE CATION EFFLUX PROTEIN"/>
    <property type="match status" value="1"/>
</dbReference>
<keyword evidence="2" id="KW-0732">Signal</keyword>
<dbReference type="InterPro" id="IPR003423">
    <property type="entry name" value="OMP_efflux"/>
</dbReference>
<dbReference type="Gene3D" id="1.20.1600.10">
    <property type="entry name" value="Outer membrane efflux proteins (OEP)"/>
    <property type="match status" value="1"/>
</dbReference>
<feature type="signal peptide" evidence="2">
    <location>
        <begin position="1"/>
        <end position="23"/>
    </location>
</feature>
<dbReference type="GO" id="GO:0015562">
    <property type="term" value="F:efflux transmembrane transporter activity"/>
    <property type="evidence" value="ECO:0007669"/>
    <property type="project" value="InterPro"/>
</dbReference>
<dbReference type="SUPFAM" id="SSF56954">
    <property type="entry name" value="Outer membrane efflux proteins (OEP)"/>
    <property type="match status" value="1"/>
</dbReference>
<evidence type="ECO:0000256" key="1">
    <source>
        <dbReference type="ARBA" id="ARBA00007613"/>
    </source>
</evidence>
<proteinExistence type="inferred from homology"/>
<comment type="caution">
    <text evidence="3">The sequence shown here is derived from an EMBL/GenBank/DDBJ whole genome shotgun (WGS) entry which is preliminary data.</text>
</comment>
<evidence type="ECO:0000256" key="2">
    <source>
        <dbReference type="SAM" id="SignalP"/>
    </source>
</evidence>
<dbReference type="Pfam" id="PF02321">
    <property type="entry name" value="OEP"/>
    <property type="match status" value="2"/>
</dbReference>
<dbReference type="PANTHER" id="PTHR30203:SF24">
    <property type="entry name" value="BLR4935 PROTEIN"/>
    <property type="match status" value="1"/>
</dbReference>
<protein>
    <submittedName>
        <fullName evidence="3">TolC family protein</fullName>
    </submittedName>
</protein>
<reference evidence="4" key="1">
    <citation type="journal article" date="2018" name="Front. Microbiol.">
        <title>Genome-Based Analysis Reveals the Taxonomy and Diversity of the Family Idiomarinaceae.</title>
        <authorList>
            <person name="Liu Y."/>
            <person name="Lai Q."/>
            <person name="Shao Z."/>
        </authorList>
    </citation>
    <scope>NUCLEOTIDE SEQUENCE [LARGE SCALE GENOMIC DNA]</scope>
    <source>
        <strain evidence="4">CVS-6</strain>
    </source>
</reference>
<organism evidence="3 4">
    <name type="scientific">Pseudidiomarina insulisalsae</name>
    <dbReference type="NCBI Taxonomy" id="575789"/>
    <lineage>
        <taxon>Bacteria</taxon>
        <taxon>Pseudomonadati</taxon>
        <taxon>Pseudomonadota</taxon>
        <taxon>Gammaproteobacteria</taxon>
        <taxon>Alteromonadales</taxon>
        <taxon>Idiomarinaceae</taxon>
        <taxon>Pseudidiomarina</taxon>
    </lineage>
</organism>
<gene>
    <name evidence="3" type="ORF">CWI71_00855</name>
</gene>
<sequence length="415" mass="46158">MTIFRCAIAVCLFLVSASAPAIAEPLTLRDALTRALHDNPELAQYPFQQRIAEAAKLQASLRPNPELSIEVENVLGTGKNRAFENLQTTLSFSQLIELGAKREQRIALAEAETQRVTAEFNYSKVEVLAETTARYYHALKLQQLVDWYAQQQQRLEHSFALAQERVKLGAAPAGEMLRVRLQQQRIAAEMSNAEGRLAEARIHLSAMWAAMPDFNTLLGNFAEQPAVPGLAALDQAVNEAPELLRLFDSERVLAAKLNALEAAATADLTLGGGIRYSAAADDLGFVLQASIPWQLSNPQAGHLAANKAERDSLHLQQRKVRQELRARARVLQARAETDQRFLKQLQSQLIPTARELEQTTLAGYEDGIYSLLQVLDAQNELASLEQEQLQRQYAIYRSLLELERLTGHTFVEASL</sequence>
<keyword evidence="4" id="KW-1185">Reference proteome</keyword>
<feature type="chain" id="PRO_5018972360" evidence="2">
    <location>
        <begin position="24"/>
        <end position="415"/>
    </location>
</feature>
<accession>A0A432YQU5</accession>
<dbReference type="EMBL" id="PIPY01000001">
    <property type="protein sequence ID" value="RUO63646.1"/>
    <property type="molecule type" value="Genomic_DNA"/>
</dbReference>
<dbReference type="Proteomes" id="UP000288259">
    <property type="component" value="Unassembled WGS sequence"/>
</dbReference>
<dbReference type="RefSeq" id="WP_126753355.1">
    <property type="nucleotide sequence ID" value="NZ_PIPY01000001.1"/>
</dbReference>
<evidence type="ECO:0000313" key="3">
    <source>
        <dbReference type="EMBL" id="RUO63646.1"/>
    </source>
</evidence>
<dbReference type="OrthoDB" id="9791261at2"/>
<dbReference type="AlphaFoldDB" id="A0A432YQU5"/>
<name>A0A432YQU5_9GAMM</name>
<dbReference type="InterPro" id="IPR010131">
    <property type="entry name" value="MdtP/NodT-like"/>
</dbReference>
<evidence type="ECO:0000313" key="4">
    <source>
        <dbReference type="Proteomes" id="UP000288259"/>
    </source>
</evidence>
<comment type="similarity">
    <text evidence="1">Belongs to the outer membrane factor (OMF) (TC 1.B.17) family.</text>
</comment>